<sequence length="283" mass="32176">MRRGQGSSSQPCFFFYNSFFPTHCSAPLQTMASRSDQGLGLHRSSYKWSYSVSRARKHYSYFHSKFKNTTDTIDWDASDKIWSPTGGRAKKRHDALRVGFHYVKITLEHVACRLARGTNFIYLSSPPSRQPPRFDLLPSPLPDLQLCEKTLNRATVTRIPKACRRRGESCHGCLIVVAGGGKQRHDSDLGLLFSVHTWRLTSPSPISPYPLRRRRHGLKEFHVSNHFSVSIAHEISLLPFLVPEDDVHGEYPIQKSGRTASVQSETSRFLDTALVKEKRGESY</sequence>
<dbReference type="Proteomes" id="UP001374535">
    <property type="component" value="Chromosome 8"/>
</dbReference>
<organism evidence="1 2">
    <name type="scientific">Vigna mungo</name>
    <name type="common">Black gram</name>
    <name type="synonym">Phaseolus mungo</name>
    <dbReference type="NCBI Taxonomy" id="3915"/>
    <lineage>
        <taxon>Eukaryota</taxon>
        <taxon>Viridiplantae</taxon>
        <taxon>Streptophyta</taxon>
        <taxon>Embryophyta</taxon>
        <taxon>Tracheophyta</taxon>
        <taxon>Spermatophyta</taxon>
        <taxon>Magnoliopsida</taxon>
        <taxon>eudicotyledons</taxon>
        <taxon>Gunneridae</taxon>
        <taxon>Pentapetalae</taxon>
        <taxon>rosids</taxon>
        <taxon>fabids</taxon>
        <taxon>Fabales</taxon>
        <taxon>Fabaceae</taxon>
        <taxon>Papilionoideae</taxon>
        <taxon>50 kb inversion clade</taxon>
        <taxon>NPAAA clade</taxon>
        <taxon>indigoferoid/millettioid clade</taxon>
        <taxon>Phaseoleae</taxon>
        <taxon>Vigna</taxon>
    </lineage>
</organism>
<reference evidence="1 2" key="1">
    <citation type="journal article" date="2023" name="Life. Sci Alliance">
        <title>Evolutionary insights into 3D genome organization and epigenetic landscape of Vigna mungo.</title>
        <authorList>
            <person name="Junaid A."/>
            <person name="Singh B."/>
            <person name="Bhatia S."/>
        </authorList>
    </citation>
    <scope>NUCLEOTIDE SEQUENCE [LARGE SCALE GENOMIC DNA]</scope>
    <source>
        <strain evidence="1">Urdbean</strain>
    </source>
</reference>
<name>A0AAQ3MY41_VIGMU</name>
<evidence type="ECO:0000313" key="1">
    <source>
        <dbReference type="EMBL" id="WVY99542.1"/>
    </source>
</evidence>
<keyword evidence="2" id="KW-1185">Reference proteome</keyword>
<dbReference type="AlphaFoldDB" id="A0AAQ3MY41"/>
<proteinExistence type="predicted"/>
<protein>
    <submittedName>
        <fullName evidence="1">Uncharacterized protein</fullName>
    </submittedName>
</protein>
<dbReference type="EMBL" id="CP144693">
    <property type="protein sequence ID" value="WVY99542.1"/>
    <property type="molecule type" value="Genomic_DNA"/>
</dbReference>
<accession>A0AAQ3MY41</accession>
<evidence type="ECO:0000313" key="2">
    <source>
        <dbReference type="Proteomes" id="UP001374535"/>
    </source>
</evidence>
<gene>
    <name evidence="1" type="ORF">V8G54_025612</name>
</gene>